<dbReference type="Pfam" id="PF00109">
    <property type="entry name" value="ketoacyl-synt"/>
    <property type="match status" value="1"/>
</dbReference>
<organism evidence="2 3">
    <name type="scientific">Vibrio gazogenes</name>
    <dbReference type="NCBI Taxonomy" id="687"/>
    <lineage>
        <taxon>Bacteria</taxon>
        <taxon>Pseudomonadati</taxon>
        <taxon>Pseudomonadota</taxon>
        <taxon>Gammaproteobacteria</taxon>
        <taxon>Vibrionales</taxon>
        <taxon>Vibrionaceae</taxon>
        <taxon>Vibrio</taxon>
    </lineage>
</organism>
<dbReference type="GO" id="GO:0016746">
    <property type="term" value="F:acyltransferase activity"/>
    <property type="evidence" value="ECO:0007669"/>
    <property type="project" value="InterPro"/>
</dbReference>
<dbReference type="RefSeq" id="WP_021019615.1">
    <property type="nucleotide sequence ID" value="NZ_CP018835.1"/>
</dbReference>
<evidence type="ECO:0000259" key="1">
    <source>
        <dbReference type="Pfam" id="PF00109"/>
    </source>
</evidence>
<dbReference type="OrthoDB" id="6439412at2"/>
<proteinExistence type="predicted"/>
<name>A0A1Z2SFW9_VIBGA</name>
<gene>
    <name evidence="2" type="ORF">BSQ33_10430</name>
</gene>
<dbReference type="KEGG" id="vga:BSQ33_10430"/>
<protein>
    <recommendedName>
        <fullName evidence="1">Beta-ketoacyl synthase-like N-terminal domain-containing protein</fullName>
    </recommendedName>
</protein>
<sequence>MNQPVYLRRGETLLPHHTTLTSLFLGDQSLHFEPIDYAESIERHAFGAYLADESLKDINAGRMIRKTSEKQARWLIATAVRTWQLIHGESQGGPQTGLFLGLGTIDYCETPEPHQLEEKTLACFSDVMCRESNPLTGLIMLNSSAASHIAQLTGITGCNSCFSPHIDAGAEAIFEAYSHVREGLVSQALFGGGSQKISPWYLLTYDRDFADQQTLYLTEASSFAVVTKERTMAEAELLAAYRGRLSNGGDALHLLLERALNDKGAEANHTISQIICTGIGAYQDALLQSVKTLGIEVPLIFIEDQLGYCGASAPTIALNLSLELMQAKMNLHHDASCQHGEMNRVLILAFGPSGLVNYFLVGGLHE</sequence>
<evidence type="ECO:0000313" key="2">
    <source>
        <dbReference type="EMBL" id="ASA56071.1"/>
    </source>
</evidence>
<dbReference type="AlphaFoldDB" id="A0A1Z2SFW9"/>
<accession>A0A1Z2SFW9</accession>
<dbReference type="InterPro" id="IPR014030">
    <property type="entry name" value="Ketoacyl_synth_N"/>
</dbReference>
<dbReference type="EMBL" id="CP018835">
    <property type="protein sequence ID" value="ASA56071.1"/>
    <property type="molecule type" value="Genomic_DNA"/>
</dbReference>
<dbReference type="Proteomes" id="UP000196708">
    <property type="component" value="Chromosome 1"/>
</dbReference>
<feature type="domain" description="Beta-ketoacyl synthase-like N-terminal" evidence="1">
    <location>
        <begin position="67"/>
        <end position="207"/>
    </location>
</feature>
<evidence type="ECO:0000313" key="3">
    <source>
        <dbReference type="Proteomes" id="UP000196708"/>
    </source>
</evidence>
<dbReference type="SUPFAM" id="SSF53901">
    <property type="entry name" value="Thiolase-like"/>
    <property type="match status" value="1"/>
</dbReference>
<dbReference type="InterPro" id="IPR016039">
    <property type="entry name" value="Thiolase-like"/>
</dbReference>
<dbReference type="Gene3D" id="3.40.47.10">
    <property type="match status" value="1"/>
</dbReference>
<reference evidence="2 3" key="1">
    <citation type="submission" date="2016-12" db="EMBL/GenBank/DDBJ databases">
        <authorList>
            <person name="Song W.-J."/>
            <person name="Kurnit D.M."/>
        </authorList>
    </citation>
    <scope>NUCLEOTIDE SEQUENCE [LARGE SCALE GENOMIC DNA]</scope>
    <source>
        <strain evidence="2 3">ATCC 43942</strain>
    </source>
</reference>